<dbReference type="RefSeq" id="WP_341694927.1">
    <property type="nucleotide sequence ID" value="NZ_JBBYHS010000035.1"/>
</dbReference>
<keyword evidence="2" id="KW-1185">Reference proteome</keyword>
<organism evidence="1 2">
    <name type="scientific">Flavobacterium calami</name>
    <dbReference type="NCBI Taxonomy" id="3139144"/>
    <lineage>
        <taxon>Bacteria</taxon>
        <taxon>Pseudomonadati</taxon>
        <taxon>Bacteroidota</taxon>
        <taxon>Flavobacteriia</taxon>
        <taxon>Flavobacteriales</taxon>
        <taxon>Flavobacteriaceae</taxon>
        <taxon>Flavobacterium</taxon>
    </lineage>
</organism>
<proteinExistence type="predicted"/>
<evidence type="ECO:0000313" key="2">
    <source>
        <dbReference type="Proteomes" id="UP001485226"/>
    </source>
</evidence>
<sequence length="62" mass="7569">VTRDLGFRLNLMMVLYFENLCLIEKPRLFNPKPRVAPERWQTYYDETSENNIYLNTYSFCKL</sequence>
<protein>
    <submittedName>
        <fullName evidence="1">Uncharacterized protein</fullName>
    </submittedName>
</protein>
<dbReference type="Proteomes" id="UP001485226">
    <property type="component" value="Unassembled WGS sequence"/>
</dbReference>
<dbReference type="EMBL" id="JBBYHS010000035">
    <property type="protein sequence ID" value="MEL1256213.1"/>
    <property type="molecule type" value="Genomic_DNA"/>
</dbReference>
<gene>
    <name evidence="1" type="ORF">AAEO57_20680</name>
</gene>
<comment type="caution">
    <text evidence="1">The sequence shown here is derived from an EMBL/GenBank/DDBJ whole genome shotgun (WGS) entry which is preliminary data.</text>
</comment>
<accession>A0ABU9IUU8</accession>
<reference evidence="1 2" key="1">
    <citation type="submission" date="2024-04" db="EMBL/GenBank/DDBJ databases">
        <title>Flavobacterium sp. DGU38 16S ribosomal RNA gene Genome sequencing and assembly.</title>
        <authorList>
            <person name="Park S."/>
        </authorList>
    </citation>
    <scope>NUCLEOTIDE SEQUENCE [LARGE SCALE GENOMIC DNA]</scope>
    <source>
        <strain evidence="1 2">DGU38</strain>
    </source>
</reference>
<evidence type="ECO:0000313" key="1">
    <source>
        <dbReference type="EMBL" id="MEL1256213.1"/>
    </source>
</evidence>
<name>A0ABU9IUU8_9FLAO</name>
<feature type="non-terminal residue" evidence="1">
    <location>
        <position position="1"/>
    </location>
</feature>